<evidence type="ECO:0000313" key="2">
    <source>
        <dbReference type="EMBL" id="KAJ7363185.1"/>
    </source>
</evidence>
<dbReference type="OrthoDB" id="5974503at2759"/>
<dbReference type="AlphaFoldDB" id="A0A9W9YQD8"/>
<organism evidence="2 3">
    <name type="scientific">Desmophyllum pertusum</name>
    <dbReference type="NCBI Taxonomy" id="174260"/>
    <lineage>
        <taxon>Eukaryota</taxon>
        <taxon>Metazoa</taxon>
        <taxon>Cnidaria</taxon>
        <taxon>Anthozoa</taxon>
        <taxon>Hexacorallia</taxon>
        <taxon>Scleractinia</taxon>
        <taxon>Caryophylliina</taxon>
        <taxon>Caryophylliidae</taxon>
        <taxon>Desmophyllum</taxon>
    </lineage>
</organism>
<feature type="region of interest" description="Disordered" evidence="1">
    <location>
        <begin position="231"/>
        <end position="302"/>
    </location>
</feature>
<dbReference type="EMBL" id="MU827306">
    <property type="protein sequence ID" value="KAJ7363185.1"/>
    <property type="molecule type" value="Genomic_DNA"/>
</dbReference>
<sequence>MVEFLRHLGLLYKAFSVHLKHQPVPKLSLDEAIKHLETLNNFLKESVGNVFAIFEKPCKPSGAMGTVSSQMLSSVGMILEGLRALQQLLKELNPSYEIDLHTCLTVQVENLHAMGHFKDQFPTLLEYARNLANTVYESIERVVQWAAYYYSHEKSYYPVVPQATPLNALPRMSHLKPTRKLNDRERDVMLEWASNNGKAVRQRAVRQETTMFKAGTLPLNMYATSVQPKDKLRLERRPVECPTETADAIECPAESTNDGNEKQSDDPSQDKEGANDSEVEDQCSEYDTESDSEPAIADSDNEDEMTFLRAVMTRSGITVRVTSKFF</sequence>
<evidence type="ECO:0000256" key="1">
    <source>
        <dbReference type="SAM" id="MobiDB-lite"/>
    </source>
</evidence>
<evidence type="ECO:0000313" key="3">
    <source>
        <dbReference type="Proteomes" id="UP001163046"/>
    </source>
</evidence>
<feature type="compositionally biased region" description="Acidic residues" evidence="1">
    <location>
        <begin position="275"/>
        <end position="292"/>
    </location>
</feature>
<keyword evidence="3" id="KW-1185">Reference proteome</keyword>
<dbReference type="Proteomes" id="UP001163046">
    <property type="component" value="Unassembled WGS sequence"/>
</dbReference>
<accession>A0A9W9YQD8</accession>
<reference evidence="2" key="1">
    <citation type="submission" date="2023-01" db="EMBL/GenBank/DDBJ databases">
        <title>Genome assembly of the deep-sea coral Lophelia pertusa.</title>
        <authorList>
            <person name="Herrera S."/>
            <person name="Cordes E."/>
        </authorList>
    </citation>
    <scope>NUCLEOTIDE SEQUENCE</scope>
    <source>
        <strain evidence="2">USNM1676648</strain>
        <tissue evidence="2">Polyp</tissue>
    </source>
</reference>
<proteinExistence type="predicted"/>
<comment type="caution">
    <text evidence="2">The sequence shown here is derived from an EMBL/GenBank/DDBJ whole genome shotgun (WGS) entry which is preliminary data.</text>
</comment>
<feature type="compositionally biased region" description="Basic and acidic residues" evidence="1">
    <location>
        <begin position="259"/>
        <end position="274"/>
    </location>
</feature>
<gene>
    <name evidence="2" type="ORF">OS493_011465</name>
</gene>
<name>A0A9W9YQD8_9CNID</name>
<protein>
    <submittedName>
        <fullName evidence="2">Uncharacterized protein</fullName>
    </submittedName>
</protein>